<gene>
    <name evidence="1" type="ORF">DSO57_1033466</name>
</gene>
<keyword evidence="2" id="KW-1185">Reference proteome</keyword>
<dbReference type="Proteomes" id="UP001165960">
    <property type="component" value="Unassembled WGS sequence"/>
</dbReference>
<evidence type="ECO:0000313" key="1">
    <source>
        <dbReference type="EMBL" id="KAJ9071799.1"/>
    </source>
</evidence>
<protein>
    <submittedName>
        <fullName evidence="1">Uncharacterized protein</fullName>
    </submittedName>
</protein>
<dbReference type="EMBL" id="QTSX02003104">
    <property type="protein sequence ID" value="KAJ9071799.1"/>
    <property type="molecule type" value="Genomic_DNA"/>
</dbReference>
<reference evidence="1" key="1">
    <citation type="submission" date="2022-04" db="EMBL/GenBank/DDBJ databases">
        <title>Genome of the entomopathogenic fungus Entomophthora muscae.</title>
        <authorList>
            <person name="Elya C."/>
            <person name="Lovett B.R."/>
            <person name="Lee E."/>
            <person name="Macias A.M."/>
            <person name="Hajek A.E."/>
            <person name="De Bivort B.L."/>
            <person name="Kasson M.T."/>
            <person name="De Fine Licht H.H."/>
            <person name="Stajich J.E."/>
        </authorList>
    </citation>
    <scope>NUCLEOTIDE SEQUENCE</scope>
    <source>
        <strain evidence="1">Berkeley</strain>
    </source>
</reference>
<comment type="caution">
    <text evidence="1">The sequence shown here is derived from an EMBL/GenBank/DDBJ whole genome shotgun (WGS) entry which is preliminary data.</text>
</comment>
<proteinExistence type="predicted"/>
<organism evidence="1 2">
    <name type="scientific">Entomophthora muscae</name>
    <dbReference type="NCBI Taxonomy" id="34485"/>
    <lineage>
        <taxon>Eukaryota</taxon>
        <taxon>Fungi</taxon>
        <taxon>Fungi incertae sedis</taxon>
        <taxon>Zoopagomycota</taxon>
        <taxon>Entomophthoromycotina</taxon>
        <taxon>Entomophthoromycetes</taxon>
        <taxon>Entomophthorales</taxon>
        <taxon>Entomophthoraceae</taxon>
        <taxon>Entomophthora</taxon>
    </lineage>
</organism>
<evidence type="ECO:0000313" key="2">
    <source>
        <dbReference type="Proteomes" id="UP001165960"/>
    </source>
</evidence>
<accession>A0ACC2TAT3</accession>
<sequence>MQYPSFVRKLSAMAKKRPAKEREIGEHESAKPFFSKSFSLKPKRREVYSDCNKITYDGFETFTYLRLLPVPGL</sequence>
<name>A0ACC2TAT3_9FUNG</name>